<evidence type="ECO:0000256" key="2">
    <source>
        <dbReference type="ARBA" id="ARBA00022481"/>
    </source>
</evidence>
<evidence type="ECO:0000313" key="8">
    <source>
        <dbReference type="Proteomes" id="UP000604481"/>
    </source>
</evidence>
<evidence type="ECO:0000256" key="1">
    <source>
        <dbReference type="ARBA" id="ARBA00004167"/>
    </source>
</evidence>
<dbReference type="SUPFAM" id="SSF54523">
    <property type="entry name" value="Pili subunits"/>
    <property type="match status" value="1"/>
</dbReference>
<evidence type="ECO:0000256" key="4">
    <source>
        <dbReference type="ARBA" id="ARBA00022989"/>
    </source>
</evidence>
<evidence type="ECO:0000313" key="7">
    <source>
        <dbReference type="EMBL" id="MBE9610441.1"/>
    </source>
</evidence>
<evidence type="ECO:0000256" key="3">
    <source>
        <dbReference type="ARBA" id="ARBA00022692"/>
    </source>
</evidence>
<reference evidence="7 8" key="1">
    <citation type="submission" date="2020-10" db="EMBL/GenBank/DDBJ databases">
        <title>The genome sequence of Chitinilyticum litopenaei 4Y14.</title>
        <authorList>
            <person name="Liu Y."/>
        </authorList>
    </citation>
    <scope>NUCLEOTIDE SEQUENCE [LARGE SCALE GENOMIC DNA]</scope>
    <source>
        <strain evidence="7 8">4Y14</strain>
    </source>
</reference>
<dbReference type="InterPro" id="IPR045584">
    <property type="entry name" value="Pilin-like"/>
</dbReference>
<dbReference type="NCBIfam" id="TIGR02532">
    <property type="entry name" value="IV_pilin_GFxxxE"/>
    <property type="match status" value="1"/>
</dbReference>
<dbReference type="Pfam" id="PF16732">
    <property type="entry name" value="ComP_DUS"/>
    <property type="match status" value="1"/>
</dbReference>
<dbReference type="EMBL" id="JADFUA010000009">
    <property type="protein sequence ID" value="MBE9610441.1"/>
    <property type="molecule type" value="Genomic_DNA"/>
</dbReference>
<evidence type="ECO:0000256" key="5">
    <source>
        <dbReference type="ARBA" id="ARBA00023136"/>
    </source>
</evidence>
<keyword evidence="5 6" id="KW-0472">Membrane</keyword>
<dbReference type="Pfam" id="PF07963">
    <property type="entry name" value="N_methyl"/>
    <property type="match status" value="1"/>
</dbReference>
<dbReference type="PANTHER" id="PTHR30093:SF44">
    <property type="entry name" value="TYPE II SECRETION SYSTEM CORE PROTEIN G"/>
    <property type="match status" value="1"/>
</dbReference>
<dbReference type="InterPro" id="IPR012902">
    <property type="entry name" value="N_methyl_site"/>
</dbReference>
<keyword evidence="4 6" id="KW-1133">Transmembrane helix</keyword>
<dbReference type="PROSITE" id="PS00409">
    <property type="entry name" value="PROKAR_NTER_METHYL"/>
    <property type="match status" value="1"/>
</dbReference>
<dbReference type="PANTHER" id="PTHR30093">
    <property type="entry name" value="GENERAL SECRETION PATHWAY PROTEIN G"/>
    <property type="match status" value="1"/>
</dbReference>
<feature type="transmembrane region" description="Helical" evidence="6">
    <location>
        <begin position="12"/>
        <end position="32"/>
    </location>
</feature>
<keyword evidence="2" id="KW-0488">Methylation</keyword>
<gene>
    <name evidence="7" type="ORF">INR99_13960</name>
</gene>
<keyword evidence="3 6" id="KW-0812">Transmembrane</keyword>
<dbReference type="GO" id="GO:0016020">
    <property type="term" value="C:membrane"/>
    <property type="evidence" value="ECO:0007669"/>
    <property type="project" value="UniProtKB-SubCell"/>
</dbReference>
<accession>A0A8J7FP42</accession>
<dbReference type="InterPro" id="IPR031982">
    <property type="entry name" value="PilE-like"/>
</dbReference>
<name>A0A8J7FP42_9NEIS</name>
<dbReference type="InterPro" id="IPR000983">
    <property type="entry name" value="Bac_GSPG_pilin"/>
</dbReference>
<keyword evidence="8" id="KW-1185">Reference proteome</keyword>
<dbReference type="Proteomes" id="UP000604481">
    <property type="component" value="Unassembled WGS sequence"/>
</dbReference>
<dbReference type="PRINTS" id="PR00813">
    <property type="entry name" value="BCTERIALGSPG"/>
</dbReference>
<dbReference type="GO" id="GO:0043683">
    <property type="term" value="P:type IV pilus assembly"/>
    <property type="evidence" value="ECO:0007669"/>
    <property type="project" value="InterPro"/>
</dbReference>
<dbReference type="Gene3D" id="3.30.700.10">
    <property type="entry name" value="Glycoprotein, Type 4 Pilin"/>
    <property type="match status" value="1"/>
</dbReference>
<dbReference type="AlphaFoldDB" id="A0A8J7FP42"/>
<evidence type="ECO:0000256" key="6">
    <source>
        <dbReference type="SAM" id="Phobius"/>
    </source>
</evidence>
<sequence>MTTRRHSGFTLIELMIVVAIIGILAAIALPLFGQYMNKARRSDATASISGIQQAQERWRANNVSYTSTFTDLGLSSTSNEGFYTFAITGTSGTGYTVTATAQGKQLADTNCKTLILTVSGGNATKTSKNSSNATSTGCW</sequence>
<organism evidence="7 8">
    <name type="scientific">Chitinilyticum piscinae</name>
    <dbReference type="NCBI Taxonomy" id="2866724"/>
    <lineage>
        <taxon>Bacteria</taxon>
        <taxon>Pseudomonadati</taxon>
        <taxon>Pseudomonadota</taxon>
        <taxon>Betaproteobacteria</taxon>
        <taxon>Neisseriales</taxon>
        <taxon>Chitinibacteraceae</taxon>
        <taxon>Chitinilyticum</taxon>
    </lineage>
</organism>
<protein>
    <submittedName>
        <fullName evidence="7">Prepilin-type N-terminal cleavage/methylation domain-containing protein</fullName>
    </submittedName>
</protein>
<comment type="caution">
    <text evidence="7">The sequence shown here is derived from an EMBL/GenBank/DDBJ whole genome shotgun (WGS) entry which is preliminary data.</text>
</comment>
<proteinExistence type="predicted"/>
<comment type="subcellular location">
    <subcellularLocation>
        <location evidence="1">Membrane</location>
        <topology evidence="1">Single-pass membrane protein</topology>
    </subcellularLocation>
</comment>
<dbReference type="GO" id="GO:0015627">
    <property type="term" value="C:type II protein secretion system complex"/>
    <property type="evidence" value="ECO:0007669"/>
    <property type="project" value="InterPro"/>
</dbReference>
<dbReference type="GO" id="GO:0015628">
    <property type="term" value="P:protein secretion by the type II secretion system"/>
    <property type="evidence" value="ECO:0007669"/>
    <property type="project" value="InterPro"/>
</dbReference>